<dbReference type="InterPro" id="IPR033459">
    <property type="entry name" value="AveC-like"/>
</dbReference>
<feature type="transmembrane region" description="Helical" evidence="1">
    <location>
        <begin position="21"/>
        <end position="43"/>
    </location>
</feature>
<keyword evidence="1" id="KW-0472">Membrane</keyword>
<evidence type="ECO:0000313" key="3">
    <source>
        <dbReference type="Proteomes" id="UP001501578"/>
    </source>
</evidence>
<organism evidence="2 3">
    <name type="scientific">Nonomuraea longicatena</name>
    <dbReference type="NCBI Taxonomy" id="83682"/>
    <lineage>
        <taxon>Bacteria</taxon>
        <taxon>Bacillati</taxon>
        <taxon>Actinomycetota</taxon>
        <taxon>Actinomycetes</taxon>
        <taxon>Streptosporangiales</taxon>
        <taxon>Streptosporangiaceae</taxon>
        <taxon>Nonomuraea</taxon>
    </lineage>
</organism>
<sequence>MKPAPENPTTTSDYDLRRRWLIPPVLWAAFGALCVLFQAWVFIRWAADGNLRGYPFSGEAPGYLKIGTRVLEGVAIIGCILMIIACWRESRAAGHITLFAALLAGYFLVIWTDPYSGTFMHTVSANLIGVNYPSWGPYLPGWQGPTPQAQTLLEDLGYPWVVLWILIGLGIARLLTTRRPHWSPARVAVVTAVLVFPIDLVLEHAYMRFGGYGYPRALPYLTLFEGQWYQLPLTSPICMTFLAVMPIVLMTVYARPGHEVWLLDGSLDLPRRAQPWIRLLAGIGFANLCMLSLQLVMLAAASISYPIDLPPWYERPT</sequence>
<proteinExistence type="predicted"/>
<protein>
    <recommendedName>
        <fullName evidence="4">Spirocyclase, AveC family</fullName>
    </recommendedName>
</protein>
<dbReference type="Proteomes" id="UP001501578">
    <property type="component" value="Unassembled WGS sequence"/>
</dbReference>
<evidence type="ECO:0000313" key="2">
    <source>
        <dbReference type="EMBL" id="GAA0917612.1"/>
    </source>
</evidence>
<dbReference type="RefSeq" id="WP_343948852.1">
    <property type="nucleotide sequence ID" value="NZ_BAAAHQ010000004.1"/>
</dbReference>
<feature type="transmembrane region" description="Helical" evidence="1">
    <location>
        <begin position="275"/>
        <end position="303"/>
    </location>
</feature>
<dbReference type="EMBL" id="BAAAHQ010000004">
    <property type="protein sequence ID" value="GAA0917612.1"/>
    <property type="molecule type" value="Genomic_DNA"/>
</dbReference>
<evidence type="ECO:0000256" key="1">
    <source>
        <dbReference type="SAM" id="Phobius"/>
    </source>
</evidence>
<reference evidence="2 3" key="1">
    <citation type="journal article" date="2019" name="Int. J. Syst. Evol. Microbiol.">
        <title>The Global Catalogue of Microorganisms (GCM) 10K type strain sequencing project: providing services to taxonomists for standard genome sequencing and annotation.</title>
        <authorList>
            <consortium name="The Broad Institute Genomics Platform"/>
            <consortium name="The Broad Institute Genome Sequencing Center for Infectious Disease"/>
            <person name="Wu L."/>
            <person name="Ma J."/>
        </authorList>
    </citation>
    <scope>NUCLEOTIDE SEQUENCE [LARGE SCALE GENOMIC DNA]</scope>
    <source>
        <strain evidence="2 3">JCM 11136</strain>
    </source>
</reference>
<evidence type="ECO:0008006" key="4">
    <source>
        <dbReference type="Google" id="ProtNLM"/>
    </source>
</evidence>
<keyword evidence="1" id="KW-0812">Transmembrane</keyword>
<keyword evidence="1" id="KW-1133">Transmembrane helix</keyword>
<feature type="transmembrane region" description="Helical" evidence="1">
    <location>
        <begin position="187"/>
        <end position="207"/>
    </location>
</feature>
<gene>
    <name evidence="2" type="ORF">GCM10009560_13810</name>
</gene>
<feature type="transmembrane region" description="Helical" evidence="1">
    <location>
        <begin position="92"/>
        <end position="111"/>
    </location>
</feature>
<comment type="caution">
    <text evidence="2">The sequence shown here is derived from an EMBL/GenBank/DDBJ whole genome shotgun (WGS) entry which is preliminary data.</text>
</comment>
<keyword evidence="3" id="KW-1185">Reference proteome</keyword>
<feature type="transmembrane region" description="Helical" evidence="1">
    <location>
        <begin position="157"/>
        <end position="175"/>
    </location>
</feature>
<accession>A0ABN1NV50</accession>
<feature type="transmembrane region" description="Helical" evidence="1">
    <location>
        <begin position="227"/>
        <end position="254"/>
    </location>
</feature>
<feature type="transmembrane region" description="Helical" evidence="1">
    <location>
        <begin position="63"/>
        <end position="85"/>
    </location>
</feature>
<name>A0ABN1NV50_9ACTN</name>
<dbReference type="Pfam" id="PF17198">
    <property type="entry name" value="AveC_like"/>
    <property type="match status" value="1"/>
</dbReference>